<dbReference type="PANTHER" id="PTHR43179">
    <property type="entry name" value="RHAMNOSYLTRANSFERASE WBBL"/>
    <property type="match status" value="1"/>
</dbReference>
<evidence type="ECO:0000259" key="5">
    <source>
        <dbReference type="Pfam" id="PF00535"/>
    </source>
</evidence>
<dbReference type="EMBL" id="QDGZ01000004">
    <property type="protein sequence ID" value="PVG82921.1"/>
    <property type="molecule type" value="Genomic_DNA"/>
</dbReference>
<feature type="domain" description="Glycosyltransferase 2-like" evidence="5">
    <location>
        <begin position="11"/>
        <end position="174"/>
    </location>
</feature>
<dbReference type="Gene3D" id="3.90.550.10">
    <property type="entry name" value="Spore Coat Polysaccharide Biosynthesis Protein SpsA, Chain A"/>
    <property type="match status" value="1"/>
</dbReference>
<comment type="similarity">
    <text evidence="2">Belongs to the glycosyltransferase 2 family.</text>
</comment>
<dbReference type="InterPro" id="IPR029044">
    <property type="entry name" value="Nucleotide-diphossugar_trans"/>
</dbReference>
<sequence length="310" mass="33700">MFTDARQAPTSVVICCYTMERWPDLVEAVAEVDRQAGGRAEIVVCVDHNDALLERAREELPRATVIENIHERGLSGARNTAVEHASGEVLVFLDDDAVPGPGWLRALMEPFADGKVAVVGGAAAPAWPRLRPGWFPPEFDWVVGCSYVGLPVRRTAVRNVMGCNMAIRRDVFKAGLRFSPAVGRTGNDTAGCEETELCIQVHRLWPGVAIVLEPEAVVRHRVPSNRCSWSYFARRCYAEGRSKARVSALVGQQDALSTEWEYTRRTLPRGFGRGLRAAVAGELSGLGRSAAILAGLGITSAGYARGRFVG</sequence>
<dbReference type="PANTHER" id="PTHR43179:SF12">
    <property type="entry name" value="GALACTOFURANOSYLTRANSFERASE GLFT2"/>
    <property type="match status" value="1"/>
</dbReference>
<organism evidence="6 7">
    <name type="scientific">Nocardioides gansuensis</name>
    <dbReference type="NCBI Taxonomy" id="2138300"/>
    <lineage>
        <taxon>Bacteria</taxon>
        <taxon>Bacillati</taxon>
        <taxon>Actinomycetota</taxon>
        <taxon>Actinomycetes</taxon>
        <taxon>Propionibacteriales</taxon>
        <taxon>Nocardioidaceae</taxon>
        <taxon>Nocardioides</taxon>
    </lineage>
</organism>
<keyword evidence="7" id="KW-1185">Reference proteome</keyword>
<dbReference type="AlphaFoldDB" id="A0A2T8FB24"/>
<evidence type="ECO:0000256" key="4">
    <source>
        <dbReference type="ARBA" id="ARBA00022679"/>
    </source>
</evidence>
<evidence type="ECO:0000256" key="2">
    <source>
        <dbReference type="ARBA" id="ARBA00006739"/>
    </source>
</evidence>
<dbReference type="InterPro" id="IPR001173">
    <property type="entry name" value="Glyco_trans_2-like"/>
</dbReference>
<evidence type="ECO:0000313" key="7">
    <source>
        <dbReference type="Proteomes" id="UP000246018"/>
    </source>
</evidence>
<comment type="pathway">
    <text evidence="1">Cell wall biogenesis; cell wall polysaccharide biosynthesis.</text>
</comment>
<proteinExistence type="inferred from homology"/>
<evidence type="ECO:0000313" key="6">
    <source>
        <dbReference type="EMBL" id="PVG82921.1"/>
    </source>
</evidence>
<keyword evidence="3" id="KW-0328">Glycosyltransferase</keyword>
<reference evidence="6 7" key="1">
    <citation type="submission" date="2018-04" db="EMBL/GenBank/DDBJ databases">
        <title>Genome of Nocardioides gansuensis WSJ-1.</title>
        <authorList>
            <person name="Wu S."/>
            <person name="Wang G."/>
        </authorList>
    </citation>
    <scope>NUCLEOTIDE SEQUENCE [LARGE SCALE GENOMIC DNA]</scope>
    <source>
        <strain evidence="6 7">WSJ-1</strain>
    </source>
</reference>
<dbReference type="GO" id="GO:0016757">
    <property type="term" value="F:glycosyltransferase activity"/>
    <property type="evidence" value="ECO:0007669"/>
    <property type="project" value="UniProtKB-KW"/>
</dbReference>
<gene>
    <name evidence="6" type="ORF">DDE18_11295</name>
</gene>
<dbReference type="OrthoDB" id="153025at2"/>
<evidence type="ECO:0000256" key="1">
    <source>
        <dbReference type="ARBA" id="ARBA00004776"/>
    </source>
</evidence>
<dbReference type="RefSeq" id="WP_116572352.1">
    <property type="nucleotide sequence ID" value="NZ_QDGZ01000004.1"/>
</dbReference>
<comment type="caution">
    <text evidence="6">The sequence shown here is derived from an EMBL/GenBank/DDBJ whole genome shotgun (WGS) entry which is preliminary data.</text>
</comment>
<protein>
    <submittedName>
        <fullName evidence="6">Family 2 glycosyl transferase</fullName>
    </submittedName>
</protein>
<accession>A0A2T8FB24</accession>
<dbReference type="Pfam" id="PF00535">
    <property type="entry name" value="Glycos_transf_2"/>
    <property type="match status" value="1"/>
</dbReference>
<keyword evidence="4 6" id="KW-0808">Transferase</keyword>
<dbReference type="SUPFAM" id="SSF53448">
    <property type="entry name" value="Nucleotide-diphospho-sugar transferases"/>
    <property type="match status" value="1"/>
</dbReference>
<evidence type="ECO:0000256" key="3">
    <source>
        <dbReference type="ARBA" id="ARBA00022676"/>
    </source>
</evidence>
<name>A0A2T8FB24_9ACTN</name>
<dbReference type="Proteomes" id="UP000246018">
    <property type="component" value="Unassembled WGS sequence"/>
</dbReference>